<keyword evidence="2" id="KW-1185">Reference proteome</keyword>
<evidence type="ECO:0000313" key="1">
    <source>
        <dbReference type="EMBL" id="MBS2547866.1"/>
    </source>
</evidence>
<accession>A0ABS5KPD9</accession>
<dbReference type="Proteomes" id="UP000730482">
    <property type="component" value="Unassembled WGS sequence"/>
</dbReference>
<dbReference type="InterPro" id="IPR016039">
    <property type="entry name" value="Thiolase-like"/>
</dbReference>
<evidence type="ECO:0000313" key="2">
    <source>
        <dbReference type="Proteomes" id="UP000730482"/>
    </source>
</evidence>
<reference evidence="1 2" key="1">
    <citation type="submission" date="2020-02" db="EMBL/GenBank/DDBJ databases">
        <title>Acidophilic actinobacteria isolated from forest soil.</title>
        <authorList>
            <person name="Golinska P."/>
        </authorList>
    </citation>
    <scope>NUCLEOTIDE SEQUENCE [LARGE SCALE GENOMIC DNA]</scope>
    <source>
        <strain evidence="1 2">NL8</strain>
    </source>
</reference>
<sequence length="288" mass="30689">MGLSLDCAIHVTADAGNPPGYDRELLDYHRDLLAPYGIPVREDLLADGRNVSFTELAEQLIAQAALEPRARPDLLILAHALPDYHPLTTVSAHANHLLGGRARSLAVSGQGLRSPFTALRLASAYARSGRATRLALFILEQTTLPYAAPAMTHMPEVDSGVLLVLGSGGAWAARAAAPVRADRLGTVIRQAVAGLPEDRVLLVAGPRTDPARIEACALPSVRVGPGSYCTSVWLDLARHWPAWSAEYDAVVLCDTDPDSGRSCVAWLSRHADAGPDPAADHLRGSRTR</sequence>
<proteinExistence type="predicted"/>
<dbReference type="RefSeq" id="WP_212009447.1">
    <property type="nucleotide sequence ID" value="NZ_JAAFYZ010000036.1"/>
</dbReference>
<protein>
    <submittedName>
        <fullName evidence="1">Uncharacterized protein</fullName>
    </submittedName>
</protein>
<gene>
    <name evidence="1" type="ORF">KGQ19_13420</name>
</gene>
<organism evidence="1 2">
    <name type="scientific">Catenulispora pinistramenti</name>
    <dbReference type="NCBI Taxonomy" id="2705254"/>
    <lineage>
        <taxon>Bacteria</taxon>
        <taxon>Bacillati</taxon>
        <taxon>Actinomycetota</taxon>
        <taxon>Actinomycetes</taxon>
        <taxon>Catenulisporales</taxon>
        <taxon>Catenulisporaceae</taxon>
        <taxon>Catenulispora</taxon>
    </lineage>
</organism>
<dbReference type="EMBL" id="JAAFYZ010000036">
    <property type="protein sequence ID" value="MBS2547866.1"/>
    <property type="molecule type" value="Genomic_DNA"/>
</dbReference>
<dbReference type="SUPFAM" id="SSF53901">
    <property type="entry name" value="Thiolase-like"/>
    <property type="match status" value="1"/>
</dbReference>
<comment type="caution">
    <text evidence="1">The sequence shown here is derived from an EMBL/GenBank/DDBJ whole genome shotgun (WGS) entry which is preliminary data.</text>
</comment>
<dbReference type="Gene3D" id="3.40.47.10">
    <property type="match status" value="1"/>
</dbReference>
<name>A0ABS5KPD9_9ACTN</name>